<proteinExistence type="predicted"/>
<dbReference type="InterPro" id="IPR053733">
    <property type="entry name" value="Heme_Transport_Util_sf"/>
</dbReference>
<comment type="caution">
    <text evidence="2">The sequence shown here is derived from an EMBL/GenBank/DDBJ whole genome shotgun (WGS) entry which is preliminary data.</text>
</comment>
<reference evidence="2 3" key="2">
    <citation type="journal article" date="2016" name="Science">
        <title>A bacterium that degrades and assimilates poly(ethylene terephthalate).</title>
        <authorList>
            <person name="Yoshida S."/>
            <person name="Hiraga K."/>
            <person name="Takehana T."/>
            <person name="Taniguchi I."/>
            <person name="Yamaji H."/>
            <person name="Maeda Y."/>
            <person name="Toyohara K."/>
            <person name="Miyamoto K."/>
            <person name="Kimura Y."/>
            <person name="Oda K."/>
        </authorList>
    </citation>
    <scope>NUCLEOTIDE SEQUENCE [LARGE SCALE GENOMIC DNA]</scope>
    <source>
        <strain evidence="3">NBRC 110686 / TISTR 2288 / 201-F6</strain>
    </source>
</reference>
<sequence>MIDAPEALRETAAGPASLREAYRSARAAGAARHRDIADRLGASEGALIAAHLAMPAARPDEPCLQATRLQPRWPRIVAALPALGRVMALTRNAGCVHEKIGCYERVEGEAAVGLVLGTDIDLRVFYRAWAHGFAVHEVHAAGADGVPRVQHSLQFFDATGTAVHKVFARPDTDAAAWQALVARFADTDQRPGLSARPAAPRPPDRPDAEVDVAAFRADWAALRDTHAFFGLLERHRLGRVQALRLADPRFARPVEPGVAGAARELLQAVAGSALPIMVFVGNPGMIQIHTGPVRRVQVSGPWLNVLDPGFNLHLREDLVASAWLVRKPTVDGLVTSLELFDAEGETLAMLFGERKPGRPELAAWRATTARLVGAPDWAEEGACTAC</sequence>
<dbReference type="Pfam" id="PF05171">
    <property type="entry name" value="HemS"/>
    <property type="match status" value="2"/>
</dbReference>
<organism evidence="2 3">
    <name type="scientific">Piscinibacter sakaiensis</name>
    <name type="common">Ideonella sakaiensis</name>
    <dbReference type="NCBI Taxonomy" id="1547922"/>
    <lineage>
        <taxon>Bacteria</taxon>
        <taxon>Pseudomonadati</taxon>
        <taxon>Pseudomonadota</taxon>
        <taxon>Betaproteobacteria</taxon>
        <taxon>Burkholderiales</taxon>
        <taxon>Sphaerotilaceae</taxon>
        <taxon>Piscinibacter</taxon>
    </lineage>
</organism>
<dbReference type="GO" id="GO:0006826">
    <property type="term" value="P:iron ion transport"/>
    <property type="evidence" value="ECO:0007669"/>
    <property type="project" value="InterPro"/>
</dbReference>
<protein>
    <submittedName>
        <fullName evidence="2">Hemin transport protein HmuS</fullName>
    </submittedName>
</protein>
<dbReference type="OrthoDB" id="316630at2"/>
<evidence type="ECO:0000313" key="2">
    <source>
        <dbReference type="EMBL" id="GAP38057.1"/>
    </source>
</evidence>
<dbReference type="CDD" id="cd16830">
    <property type="entry name" value="HemS-like_N"/>
    <property type="match status" value="1"/>
</dbReference>
<dbReference type="SUPFAM" id="SSF144064">
    <property type="entry name" value="Heme iron utilization protein-like"/>
    <property type="match status" value="1"/>
</dbReference>
<accession>A0A0K8P616</accession>
<evidence type="ECO:0000313" key="3">
    <source>
        <dbReference type="Proteomes" id="UP000037660"/>
    </source>
</evidence>
<evidence type="ECO:0000259" key="1">
    <source>
        <dbReference type="Pfam" id="PF05171"/>
    </source>
</evidence>
<dbReference type="AlphaFoldDB" id="A0A0K8P616"/>
<feature type="domain" description="Haemin-degrading HemS/ChuX" evidence="1">
    <location>
        <begin position="238"/>
        <end position="371"/>
    </location>
</feature>
<gene>
    <name evidence="2" type="ORF">ISF6_4251</name>
</gene>
<dbReference type="Proteomes" id="UP000037660">
    <property type="component" value="Unassembled WGS sequence"/>
</dbReference>
<dbReference type="CDD" id="cd16831">
    <property type="entry name" value="HemS-like_C"/>
    <property type="match status" value="1"/>
</dbReference>
<keyword evidence="3" id="KW-1185">Reference proteome</keyword>
<dbReference type="RefSeq" id="WP_054021943.1">
    <property type="nucleotide sequence ID" value="NZ_BBYR01000065.1"/>
</dbReference>
<name>A0A0K8P616_PISS1</name>
<reference evidence="3" key="1">
    <citation type="submission" date="2015-07" db="EMBL/GenBank/DDBJ databases">
        <title>Discovery of a poly(ethylene terephthalate assimilation.</title>
        <authorList>
            <person name="Yoshida S."/>
            <person name="Hiraga K."/>
            <person name="Takehana T."/>
            <person name="Taniguchi I."/>
            <person name="Yamaji H."/>
            <person name="Maeda Y."/>
            <person name="Toyohara K."/>
            <person name="Miyamoto K."/>
            <person name="Kimura Y."/>
            <person name="Oda K."/>
        </authorList>
    </citation>
    <scope>NUCLEOTIDE SEQUENCE [LARGE SCALE GENOMIC DNA]</scope>
    <source>
        <strain evidence="3">NBRC 110686 / TISTR 2288 / 201-F6</strain>
    </source>
</reference>
<dbReference type="EMBL" id="BBYR01000065">
    <property type="protein sequence ID" value="GAP38057.1"/>
    <property type="molecule type" value="Genomic_DNA"/>
</dbReference>
<dbReference type="InterPro" id="IPR007845">
    <property type="entry name" value="HemS/ChuX_dom"/>
</dbReference>
<feature type="domain" description="Haemin-degrading HemS/ChuX" evidence="1">
    <location>
        <begin position="65"/>
        <end position="184"/>
    </location>
</feature>
<dbReference type="Gene3D" id="3.40.1570.10">
    <property type="entry name" value="HemS/ChuS/ChuX like domains"/>
    <property type="match status" value="2"/>
</dbReference>
<dbReference type="STRING" id="1547922.ISF6_4251"/>